<dbReference type="EMBL" id="PGGW01000058">
    <property type="protein sequence ID" value="PJE96465.1"/>
    <property type="molecule type" value="Genomic_DNA"/>
</dbReference>
<dbReference type="GO" id="GO:0016491">
    <property type="term" value="F:oxidoreductase activity"/>
    <property type="evidence" value="ECO:0007669"/>
    <property type="project" value="UniProtKB-KW"/>
</dbReference>
<evidence type="ECO:0000256" key="5">
    <source>
        <dbReference type="ARBA" id="ARBA00023002"/>
    </source>
</evidence>
<dbReference type="PROSITE" id="PS00059">
    <property type="entry name" value="ADH_ZINC"/>
    <property type="match status" value="1"/>
</dbReference>
<comment type="caution">
    <text evidence="10">The sequence shown here is derived from an EMBL/GenBank/DDBJ whole genome shotgun (WGS) entry which is preliminary data.</text>
</comment>
<protein>
    <submittedName>
        <fullName evidence="10">Aldehyde dehydrogenase</fullName>
    </submittedName>
</protein>
<dbReference type="RefSeq" id="WP_100202958.1">
    <property type="nucleotide sequence ID" value="NZ_PGGW01000058.1"/>
</dbReference>
<dbReference type="CDD" id="cd08282">
    <property type="entry name" value="PFDH_like"/>
    <property type="match status" value="1"/>
</dbReference>
<name>A0A2M8LX12_9ACTN</name>
<dbReference type="InterPro" id="IPR036291">
    <property type="entry name" value="NAD(P)-bd_dom_sf"/>
</dbReference>
<gene>
    <name evidence="10" type="ORF">CUT44_18385</name>
</gene>
<evidence type="ECO:0000256" key="3">
    <source>
        <dbReference type="ARBA" id="ARBA00022723"/>
    </source>
</evidence>
<keyword evidence="4 7" id="KW-0862">Zinc</keyword>
<dbReference type="SUPFAM" id="SSF50129">
    <property type="entry name" value="GroES-like"/>
    <property type="match status" value="1"/>
</dbReference>
<dbReference type="Pfam" id="PF08240">
    <property type="entry name" value="ADH_N"/>
    <property type="match status" value="1"/>
</dbReference>
<keyword evidence="3 7" id="KW-0479">Metal-binding</keyword>
<dbReference type="Gene3D" id="3.90.180.10">
    <property type="entry name" value="Medium-chain alcohol dehydrogenases, catalytic domain"/>
    <property type="match status" value="1"/>
</dbReference>
<comment type="cofactor">
    <cofactor evidence="1 7">
        <name>Zn(2+)</name>
        <dbReference type="ChEBI" id="CHEBI:29105"/>
    </cofactor>
</comment>
<dbReference type="SUPFAM" id="SSF51735">
    <property type="entry name" value="NAD(P)-binding Rossmann-fold domains"/>
    <property type="match status" value="1"/>
</dbReference>
<accession>A0A2M8LX12</accession>
<reference evidence="10 11" key="1">
    <citation type="submission" date="2017-11" db="EMBL/GenBank/DDBJ databases">
        <title>Streptomyces carmine sp. nov., a novel actinomycete isolated from Sophora alopecuroides in Xinjiang, China.</title>
        <authorList>
            <person name="Wang Y."/>
            <person name="Luo X."/>
            <person name="Wan C."/>
            <person name="Zhang L."/>
        </authorList>
    </citation>
    <scope>NUCLEOTIDE SEQUENCE [LARGE SCALE GENOMIC DNA]</scope>
    <source>
        <strain evidence="10 11">TRM SA0054</strain>
    </source>
</reference>
<dbReference type="PANTHER" id="PTHR42813:SF3">
    <property type="entry name" value="GLUTATHIONE-INDEPENDENT FORMALDEHYDE DEHYDROGENASE"/>
    <property type="match status" value="1"/>
</dbReference>
<evidence type="ECO:0000256" key="1">
    <source>
        <dbReference type="ARBA" id="ARBA00001947"/>
    </source>
</evidence>
<evidence type="ECO:0000256" key="7">
    <source>
        <dbReference type="RuleBase" id="RU361277"/>
    </source>
</evidence>
<keyword evidence="5" id="KW-0560">Oxidoreductase</keyword>
<keyword evidence="6" id="KW-0520">NAD</keyword>
<dbReference type="InterPro" id="IPR011032">
    <property type="entry name" value="GroES-like_sf"/>
</dbReference>
<feature type="domain" description="Alcohol dehydrogenase-like C-terminal" evidence="8">
    <location>
        <begin position="185"/>
        <end position="288"/>
    </location>
</feature>
<feature type="domain" description="Alcohol dehydrogenase-like N-terminal" evidence="9">
    <location>
        <begin position="25"/>
        <end position="144"/>
    </location>
</feature>
<dbReference type="Pfam" id="PF00107">
    <property type="entry name" value="ADH_zinc_N"/>
    <property type="match status" value="1"/>
</dbReference>
<dbReference type="Proteomes" id="UP000230407">
    <property type="component" value="Unassembled WGS sequence"/>
</dbReference>
<dbReference type="PANTHER" id="PTHR42813">
    <property type="entry name" value="ZINC-TYPE ALCOHOL DEHYDROGENASE-LIKE"/>
    <property type="match status" value="1"/>
</dbReference>
<keyword evidence="11" id="KW-1185">Reference proteome</keyword>
<comment type="similarity">
    <text evidence="2 7">Belongs to the zinc-containing alcohol dehydrogenase family.</text>
</comment>
<dbReference type="GO" id="GO:0008270">
    <property type="term" value="F:zinc ion binding"/>
    <property type="evidence" value="ECO:0007669"/>
    <property type="project" value="InterPro"/>
</dbReference>
<evidence type="ECO:0000256" key="4">
    <source>
        <dbReference type="ARBA" id="ARBA00022833"/>
    </source>
</evidence>
<sequence length="390" mass="41922">MKAVVYKEPYTVAVEEVSDPRIEDPTDVVIKVTTSAICGSDLHMYEGRTGAESGIVFGHENMGVVVETGPGVASIQKGDRVVLPFNVACGFCRNCLAGNTGFCLTVNEGFAGGAYGYVSMGPYRGGQAEYLRVPFADFNCLKLPPGDEHEDDFALLADIFPTGYHAAELARVSPGETVCVYGAGPVGLMAAYSAVLRGASRVFVVDRQPDRLRLAGRIGATPIDYSEVDAVEQIKEQTGGEGTDKGIDAVGYQATVAEGEEQPAIVLNNLVESVRPTGMLGVVGLYVPEDPGGPSESAQKGELLFRIGRFFEKGLRMGTGQANVKAYNRQLRDMIVSGRANPSFVVSHRVPLDEAPDAYQRFDRREDGWTKVLLKPWESDGQQKKEKAAA</sequence>
<evidence type="ECO:0000256" key="6">
    <source>
        <dbReference type="ARBA" id="ARBA00023027"/>
    </source>
</evidence>
<evidence type="ECO:0000313" key="11">
    <source>
        <dbReference type="Proteomes" id="UP000230407"/>
    </source>
</evidence>
<organism evidence="10 11">
    <name type="scientific">Streptomyces carminius</name>
    <dbReference type="NCBI Taxonomy" id="2665496"/>
    <lineage>
        <taxon>Bacteria</taxon>
        <taxon>Bacillati</taxon>
        <taxon>Actinomycetota</taxon>
        <taxon>Actinomycetes</taxon>
        <taxon>Kitasatosporales</taxon>
        <taxon>Streptomycetaceae</taxon>
        <taxon>Streptomyces</taxon>
    </lineage>
</organism>
<evidence type="ECO:0000256" key="2">
    <source>
        <dbReference type="ARBA" id="ARBA00008072"/>
    </source>
</evidence>
<dbReference type="Gene3D" id="3.40.50.720">
    <property type="entry name" value="NAD(P)-binding Rossmann-like Domain"/>
    <property type="match status" value="1"/>
</dbReference>
<proteinExistence type="inferred from homology"/>
<evidence type="ECO:0000259" key="9">
    <source>
        <dbReference type="Pfam" id="PF08240"/>
    </source>
</evidence>
<dbReference type="InterPro" id="IPR013149">
    <property type="entry name" value="ADH-like_C"/>
</dbReference>
<dbReference type="InterPro" id="IPR013154">
    <property type="entry name" value="ADH-like_N"/>
</dbReference>
<evidence type="ECO:0000313" key="10">
    <source>
        <dbReference type="EMBL" id="PJE96465.1"/>
    </source>
</evidence>
<dbReference type="InterPro" id="IPR002328">
    <property type="entry name" value="ADH_Zn_CS"/>
</dbReference>
<evidence type="ECO:0000259" key="8">
    <source>
        <dbReference type="Pfam" id="PF00107"/>
    </source>
</evidence>
<dbReference type="AlphaFoldDB" id="A0A2M8LX12"/>